<protein>
    <submittedName>
        <fullName evidence="2">DUF374 domain-containing protein</fullName>
    </submittedName>
</protein>
<organism evidence="2 3">
    <name type="scientific">Denitrobaculum tricleocarpae</name>
    <dbReference type="NCBI Taxonomy" id="2591009"/>
    <lineage>
        <taxon>Bacteria</taxon>
        <taxon>Pseudomonadati</taxon>
        <taxon>Pseudomonadota</taxon>
        <taxon>Alphaproteobacteria</taxon>
        <taxon>Rhodospirillales</taxon>
        <taxon>Rhodospirillaceae</taxon>
        <taxon>Denitrobaculum</taxon>
    </lineage>
</organism>
<dbReference type="CDD" id="cd07983">
    <property type="entry name" value="LPLAT_DUF374-like"/>
    <property type="match status" value="1"/>
</dbReference>
<dbReference type="EMBL" id="VHSH01000001">
    <property type="protein sequence ID" value="TQV83445.1"/>
    <property type="molecule type" value="Genomic_DNA"/>
</dbReference>
<evidence type="ECO:0000313" key="2">
    <source>
        <dbReference type="EMBL" id="TQV83445.1"/>
    </source>
</evidence>
<feature type="domain" description="DUF374" evidence="1">
    <location>
        <begin position="68"/>
        <end position="136"/>
    </location>
</feature>
<dbReference type="Proteomes" id="UP000315252">
    <property type="component" value="Unassembled WGS sequence"/>
</dbReference>
<dbReference type="InterPro" id="IPR007172">
    <property type="entry name" value="DUF374"/>
</dbReference>
<dbReference type="SUPFAM" id="SSF69593">
    <property type="entry name" value="Glycerol-3-phosphate (1)-acyltransferase"/>
    <property type="match status" value="1"/>
</dbReference>
<reference evidence="2 3" key="1">
    <citation type="submission" date="2019-06" db="EMBL/GenBank/DDBJ databases">
        <title>Whole genome sequence for Rhodospirillaceae sp. R148.</title>
        <authorList>
            <person name="Wang G."/>
        </authorList>
    </citation>
    <scope>NUCLEOTIDE SEQUENCE [LARGE SCALE GENOMIC DNA]</scope>
    <source>
        <strain evidence="2 3">R148</strain>
    </source>
</reference>
<evidence type="ECO:0000313" key="3">
    <source>
        <dbReference type="Proteomes" id="UP000315252"/>
    </source>
</evidence>
<dbReference type="Pfam" id="PF04028">
    <property type="entry name" value="DUF374"/>
    <property type="match status" value="1"/>
</dbReference>
<dbReference type="AlphaFoldDB" id="A0A545U1U6"/>
<keyword evidence="3" id="KW-1185">Reference proteome</keyword>
<evidence type="ECO:0000259" key="1">
    <source>
        <dbReference type="Pfam" id="PF04028"/>
    </source>
</evidence>
<accession>A0A545U1U6</accession>
<dbReference type="OrthoDB" id="9810508at2"/>
<dbReference type="RefSeq" id="WP_142894682.1">
    <property type="nucleotide sequence ID" value="NZ_ML660052.1"/>
</dbReference>
<proteinExistence type="predicted"/>
<sequence length="235" mass="25948">MRLSKRFFKSSAVQGSIAALAAGYVSLVTRTVRWTLQESEESRRLRLGDAPFIACFWHGRMLYMRRAWNDKRPIHVLISAHSDGVLISRAIARLGVATVKGSSRKGGMSALRSMQRILEQEGNNVGITPDGPRGPRMRAKSGSIKVAQLTGVPIIPISGNTSRRKIFGSWDRFCLPLPFSRGIIIVGTPITVPKEPNEAELESLRLLLEARLNDITAQADRYFGQTAIEPADARP</sequence>
<name>A0A545U1U6_9PROT</name>
<comment type="caution">
    <text evidence="2">The sequence shown here is derived from an EMBL/GenBank/DDBJ whole genome shotgun (WGS) entry which is preliminary data.</text>
</comment>
<gene>
    <name evidence="2" type="ORF">FKG95_02305</name>
</gene>